<gene>
    <name evidence="1" type="ORF">CLV60_109110</name>
</gene>
<sequence length="133" mass="14919">MDTKKFTGREGQLISAAAAQELTIPHQKRERYFTDKGENYVKAEFFGIHTFNELIKLHGDNCVGFRVYYGLRDEEEDDDTKTKKAKKPTPRLVLVPVDADGKDIIRTAQLGGLKDMPDSGEAMTGGPLCPRRC</sequence>
<evidence type="ECO:0000313" key="2">
    <source>
        <dbReference type="Proteomes" id="UP000241964"/>
    </source>
</evidence>
<keyword evidence="2" id="KW-1185">Reference proteome</keyword>
<accession>A0A2P8FY48</accession>
<dbReference type="EMBL" id="PYAS01000009">
    <property type="protein sequence ID" value="PSL26618.1"/>
    <property type="molecule type" value="Genomic_DNA"/>
</dbReference>
<evidence type="ECO:0000313" key="1">
    <source>
        <dbReference type="EMBL" id="PSL26618.1"/>
    </source>
</evidence>
<proteinExistence type="predicted"/>
<comment type="caution">
    <text evidence="1">The sequence shown here is derived from an EMBL/GenBank/DDBJ whole genome shotgun (WGS) entry which is preliminary data.</text>
</comment>
<organism evidence="1 2">
    <name type="scientific">Dyadobacter jiangsuensis</name>
    <dbReference type="NCBI Taxonomy" id="1591085"/>
    <lineage>
        <taxon>Bacteria</taxon>
        <taxon>Pseudomonadati</taxon>
        <taxon>Bacteroidota</taxon>
        <taxon>Cytophagia</taxon>
        <taxon>Cytophagales</taxon>
        <taxon>Spirosomataceae</taxon>
        <taxon>Dyadobacter</taxon>
    </lineage>
</organism>
<dbReference type="RefSeq" id="WP_106597185.1">
    <property type="nucleotide sequence ID" value="NZ_PYAS01000009.1"/>
</dbReference>
<dbReference type="Proteomes" id="UP000241964">
    <property type="component" value="Unassembled WGS sequence"/>
</dbReference>
<dbReference type="OrthoDB" id="661524at2"/>
<reference evidence="1 2" key="1">
    <citation type="submission" date="2018-03" db="EMBL/GenBank/DDBJ databases">
        <title>Genomic Encyclopedia of Archaeal and Bacterial Type Strains, Phase II (KMG-II): from individual species to whole genera.</title>
        <authorList>
            <person name="Goeker M."/>
        </authorList>
    </citation>
    <scope>NUCLEOTIDE SEQUENCE [LARGE SCALE GENOMIC DNA]</scope>
    <source>
        <strain evidence="1 2">DSM 29057</strain>
    </source>
</reference>
<protein>
    <submittedName>
        <fullName evidence="1">Uncharacterized protein</fullName>
    </submittedName>
</protein>
<dbReference type="AlphaFoldDB" id="A0A2P8FY48"/>
<name>A0A2P8FY48_9BACT</name>